<feature type="domain" description="BAG" evidence="2">
    <location>
        <begin position="302"/>
        <end position="333"/>
    </location>
</feature>
<feature type="compositionally biased region" description="Polar residues" evidence="1">
    <location>
        <begin position="62"/>
        <end position="71"/>
    </location>
</feature>
<feature type="region of interest" description="Disordered" evidence="1">
    <location>
        <begin position="57"/>
        <end position="87"/>
    </location>
</feature>
<protein>
    <recommendedName>
        <fullName evidence="2">BAG domain-containing protein</fullName>
    </recommendedName>
</protein>
<dbReference type="EMBL" id="CAVNYO010000170">
    <property type="protein sequence ID" value="CAK5271396.1"/>
    <property type="molecule type" value="Genomic_DNA"/>
</dbReference>
<evidence type="ECO:0000313" key="3">
    <source>
        <dbReference type="EMBL" id="CAK5271396.1"/>
    </source>
</evidence>
<proteinExistence type="predicted"/>
<feature type="compositionally biased region" description="Acidic residues" evidence="1">
    <location>
        <begin position="374"/>
        <end position="383"/>
    </location>
</feature>
<feature type="compositionally biased region" description="Acidic residues" evidence="1">
    <location>
        <begin position="74"/>
        <end position="87"/>
    </location>
</feature>
<feature type="region of interest" description="Disordered" evidence="1">
    <location>
        <begin position="120"/>
        <end position="207"/>
    </location>
</feature>
<dbReference type="InterPro" id="IPR036533">
    <property type="entry name" value="BAG_dom_sf"/>
</dbReference>
<dbReference type="Proteomes" id="UP001295794">
    <property type="component" value="Unassembled WGS sequence"/>
</dbReference>
<comment type="caution">
    <text evidence="4">The sequence shown here is derived from an EMBL/GenBank/DDBJ whole genome shotgun (WGS) entry which is preliminary data.</text>
</comment>
<feature type="compositionally biased region" description="Low complexity" evidence="1">
    <location>
        <begin position="189"/>
        <end position="200"/>
    </location>
</feature>
<dbReference type="Pfam" id="PF02179">
    <property type="entry name" value="BAG"/>
    <property type="match status" value="1"/>
</dbReference>
<feature type="compositionally biased region" description="Basic and acidic residues" evidence="1">
    <location>
        <begin position="362"/>
        <end position="373"/>
    </location>
</feature>
<dbReference type="EMBL" id="CAVNYO010000179">
    <property type="protein sequence ID" value="CAK5271912.1"/>
    <property type="molecule type" value="Genomic_DNA"/>
</dbReference>
<dbReference type="AlphaFoldDB" id="A0AAD2HAA9"/>
<feature type="region of interest" description="Disordered" evidence="1">
    <location>
        <begin position="357"/>
        <end position="401"/>
    </location>
</feature>
<evidence type="ECO:0000256" key="1">
    <source>
        <dbReference type="SAM" id="MobiDB-lite"/>
    </source>
</evidence>
<accession>A0AAD2HAA9</accession>
<keyword evidence="5" id="KW-1185">Reference proteome</keyword>
<evidence type="ECO:0000313" key="4">
    <source>
        <dbReference type="EMBL" id="CAK5271912.1"/>
    </source>
</evidence>
<feature type="compositionally biased region" description="Low complexity" evidence="1">
    <location>
        <begin position="134"/>
        <end position="157"/>
    </location>
</feature>
<evidence type="ECO:0000313" key="5">
    <source>
        <dbReference type="Proteomes" id="UP001295794"/>
    </source>
</evidence>
<evidence type="ECO:0000259" key="2">
    <source>
        <dbReference type="Pfam" id="PF02179"/>
    </source>
</evidence>
<dbReference type="Gene3D" id="1.20.58.120">
    <property type="entry name" value="BAG domain"/>
    <property type="match status" value="1"/>
</dbReference>
<gene>
    <name evidence="3" type="ORF">MYCIT1_LOCUS16409</name>
    <name evidence="4" type="ORF">MYCIT1_LOCUS17325</name>
</gene>
<sequence>MFYYPRQQGGYGGYGAHDPYAVARQRELQRQQLLAQERERQRLAHIQRQRQYEALERERLSHQYSPYGPSTDQYDPDYEENEDEDDSEVYQYLTPRQRAMMQAKRRQLVMEDQRRVSFPASLQHSRGDADEDSQAQVQAQRQADAQRQRAASQSPQRPTVPEDASIPIPSDAAPMTSPETTPSPPPHLSPTASTSSSKTTFSAEQREEAASTIQRAFRVYRALRTISDFEMRFEAIRREFCPPTTLEYIVDGQVVSVPVPQVLSAIRSDAVPSDDVEQEAARTPKLAYTAPSRPIHGHLDALSKLLIALDGVESFGDKHVRERRKSVVGRVEQEARAVEIWVRDVWASQLQSDVTQEEDEVRDMVVDPAHSAEDQEDEDDDAEFVTPPGTPATEPLPLVGDDDFVMI</sequence>
<dbReference type="GO" id="GO:0051087">
    <property type="term" value="F:protein-folding chaperone binding"/>
    <property type="evidence" value="ECO:0007669"/>
    <property type="project" value="InterPro"/>
</dbReference>
<dbReference type="SUPFAM" id="SSF63491">
    <property type="entry name" value="BAG domain"/>
    <property type="match status" value="1"/>
</dbReference>
<dbReference type="InterPro" id="IPR003103">
    <property type="entry name" value="BAG_domain"/>
</dbReference>
<organism evidence="4 5">
    <name type="scientific">Mycena citricolor</name>
    <dbReference type="NCBI Taxonomy" id="2018698"/>
    <lineage>
        <taxon>Eukaryota</taxon>
        <taxon>Fungi</taxon>
        <taxon>Dikarya</taxon>
        <taxon>Basidiomycota</taxon>
        <taxon>Agaricomycotina</taxon>
        <taxon>Agaricomycetes</taxon>
        <taxon>Agaricomycetidae</taxon>
        <taxon>Agaricales</taxon>
        <taxon>Marasmiineae</taxon>
        <taxon>Mycenaceae</taxon>
        <taxon>Mycena</taxon>
    </lineage>
</organism>
<reference evidence="4" key="1">
    <citation type="submission" date="2023-11" db="EMBL/GenBank/DDBJ databases">
        <authorList>
            <person name="De Vega J J."/>
            <person name="De Vega J J."/>
        </authorList>
    </citation>
    <scope>NUCLEOTIDE SEQUENCE</scope>
</reference>
<name>A0AAD2HAA9_9AGAR</name>